<dbReference type="SUPFAM" id="SSF50621">
    <property type="entry name" value="Alanine racemase C-terminal domain-like"/>
    <property type="match status" value="1"/>
</dbReference>
<comment type="cofactor">
    <cofactor evidence="1">
        <name>pyridoxal 5'-phosphate</name>
        <dbReference type="ChEBI" id="CHEBI:597326"/>
    </cofactor>
</comment>
<evidence type="ECO:0000259" key="4">
    <source>
        <dbReference type="Pfam" id="PF02784"/>
    </source>
</evidence>
<sequence>MFNKKMILSQSEIYDSFYLYDENAIAESAERLKRDFKGVDFLYSIKTNSYPAIVKCILSQGLGADAASAAEVMLGVQNGVSKDRIQFSAPGKTKKDIDSTIDVSTIIADSFGELHLIRQLARERGITAKIGIRVNPSFSFFGGAGTPSKFGIDEELLFEFIPKLKEMPEIEVAGLHVHLRSQELSAAVLEKYYENLFILAGKFQAAYERPLSFLNMGSGIGIPYAPEDTPLDTASLGTAAAKLIRRFSSQFPLMKVYIETGRYVVGKSGVYVTKVLDKKVSHGKTFVILKNTLNGFIRPSLAQLITSYAGDQPLFASEPLFTGPNAFEFAVLSSETKTETVTLAGNLCTATDVVAKDVELPKMQPGDIVVMTNAGSYAAVLSPMQFSSQEAPAQLMLTRDGEVVHADIAR</sequence>
<reference evidence="5" key="1">
    <citation type="submission" date="2019-08" db="EMBL/GenBank/DDBJ databases">
        <authorList>
            <person name="Kucharzyk K."/>
            <person name="Murdoch R.W."/>
            <person name="Higgins S."/>
            <person name="Loffler F."/>
        </authorList>
    </citation>
    <scope>NUCLEOTIDE SEQUENCE</scope>
</reference>
<evidence type="ECO:0000256" key="2">
    <source>
        <dbReference type="ARBA" id="ARBA00022898"/>
    </source>
</evidence>
<dbReference type="InterPro" id="IPR022644">
    <property type="entry name" value="De-COase2_N"/>
</dbReference>
<dbReference type="Pfam" id="PF00278">
    <property type="entry name" value="Orn_DAP_Arg_deC"/>
    <property type="match status" value="1"/>
</dbReference>
<comment type="caution">
    <text evidence="5">The sequence shown here is derived from an EMBL/GenBank/DDBJ whole genome shotgun (WGS) entry which is preliminary data.</text>
</comment>
<evidence type="ECO:0000313" key="5">
    <source>
        <dbReference type="EMBL" id="MPM12904.1"/>
    </source>
</evidence>
<dbReference type="GO" id="GO:0008836">
    <property type="term" value="F:diaminopimelate decarboxylase activity"/>
    <property type="evidence" value="ECO:0007669"/>
    <property type="project" value="TreeGrafter"/>
</dbReference>
<evidence type="ECO:0000256" key="1">
    <source>
        <dbReference type="ARBA" id="ARBA00001933"/>
    </source>
</evidence>
<dbReference type="SUPFAM" id="SSF51419">
    <property type="entry name" value="PLP-binding barrel"/>
    <property type="match status" value="1"/>
</dbReference>
<keyword evidence="2" id="KW-0663">Pyridoxal phosphate</keyword>
<evidence type="ECO:0000259" key="3">
    <source>
        <dbReference type="Pfam" id="PF00278"/>
    </source>
</evidence>
<keyword evidence="5" id="KW-0456">Lyase</keyword>
<dbReference type="Gene3D" id="2.40.37.10">
    <property type="entry name" value="Lyase, Ornithine Decarboxylase, Chain A, domain 1"/>
    <property type="match status" value="1"/>
</dbReference>
<dbReference type="InterPro" id="IPR009006">
    <property type="entry name" value="Ala_racemase/Decarboxylase_C"/>
</dbReference>
<gene>
    <name evidence="5" type="primary">btrK_1</name>
    <name evidence="5" type="ORF">SDC9_59259</name>
</gene>
<dbReference type="Pfam" id="PF02784">
    <property type="entry name" value="Orn_Arg_deC_N"/>
    <property type="match status" value="1"/>
</dbReference>
<dbReference type="EC" id="4.1.1.95" evidence="5"/>
<name>A0A644XFJ1_9ZZZZ</name>
<dbReference type="GO" id="GO:0009089">
    <property type="term" value="P:lysine biosynthetic process via diaminopimelate"/>
    <property type="evidence" value="ECO:0007669"/>
    <property type="project" value="TreeGrafter"/>
</dbReference>
<dbReference type="EMBL" id="VSSQ01002037">
    <property type="protein sequence ID" value="MPM12904.1"/>
    <property type="molecule type" value="Genomic_DNA"/>
</dbReference>
<dbReference type="PRINTS" id="PR01179">
    <property type="entry name" value="ODADCRBXLASE"/>
</dbReference>
<organism evidence="5">
    <name type="scientific">bioreactor metagenome</name>
    <dbReference type="NCBI Taxonomy" id="1076179"/>
    <lineage>
        <taxon>unclassified sequences</taxon>
        <taxon>metagenomes</taxon>
        <taxon>ecological metagenomes</taxon>
    </lineage>
</organism>
<dbReference type="Gene3D" id="3.20.20.10">
    <property type="entry name" value="Alanine racemase"/>
    <property type="match status" value="1"/>
</dbReference>
<dbReference type="PANTHER" id="PTHR43727:SF2">
    <property type="entry name" value="GROUP IV DECARBOXYLASE"/>
    <property type="match status" value="1"/>
</dbReference>
<dbReference type="AlphaFoldDB" id="A0A644XFJ1"/>
<dbReference type="InterPro" id="IPR000183">
    <property type="entry name" value="Orn/DAP/Arg_de-COase"/>
</dbReference>
<dbReference type="PANTHER" id="PTHR43727">
    <property type="entry name" value="DIAMINOPIMELATE DECARBOXYLASE"/>
    <property type="match status" value="1"/>
</dbReference>
<accession>A0A644XFJ1</accession>
<proteinExistence type="predicted"/>
<feature type="domain" description="Orn/DAP/Arg decarboxylase 2 C-terminal" evidence="3">
    <location>
        <begin position="18"/>
        <end position="375"/>
    </location>
</feature>
<protein>
    <submittedName>
        <fullName evidence="5">L-glutamyl-[BtrI acyl-carrier protein] decarboxylase</fullName>
        <ecNumber evidence="5">4.1.1.95</ecNumber>
    </submittedName>
</protein>
<dbReference type="InterPro" id="IPR022643">
    <property type="entry name" value="De-COase2_C"/>
</dbReference>
<dbReference type="InterPro" id="IPR029066">
    <property type="entry name" value="PLP-binding_barrel"/>
</dbReference>
<feature type="domain" description="Orn/DAP/Arg decarboxylase 2 N-terminal" evidence="4">
    <location>
        <begin position="24"/>
        <end position="265"/>
    </location>
</feature>